<dbReference type="OrthoDB" id="3034917at2"/>
<organism evidence="1 2">
    <name type="scientific">Lutispora thermophila DSM 19022</name>
    <dbReference type="NCBI Taxonomy" id="1122184"/>
    <lineage>
        <taxon>Bacteria</taxon>
        <taxon>Bacillati</taxon>
        <taxon>Bacillota</taxon>
        <taxon>Clostridia</taxon>
        <taxon>Lutisporales</taxon>
        <taxon>Lutisporaceae</taxon>
        <taxon>Lutispora</taxon>
    </lineage>
</organism>
<keyword evidence="2" id="KW-1185">Reference proteome</keyword>
<dbReference type="InterPro" id="IPR025373">
    <property type="entry name" value="DUF4363"/>
</dbReference>
<dbReference type="Pfam" id="PF14276">
    <property type="entry name" value="DUF4363"/>
    <property type="match status" value="1"/>
</dbReference>
<name>A0A1M6CI45_9FIRM</name>
<dbReference type="STRING" id="1122184.SAMN02745176_00790"/>
<accession>A0A1M6CI45</accession>
<protein>
    <recommendedName>
        <fullName evidence="3">DUF4363 domain-containing protein</fullName>
    </recommendedName>
</protein>
<gene>
    <name evidence="1" type="ORF">SAMN02745176_00790</name>
</gene>
<sequence length="126" mass="14859">MKPLIYTCLVTVIIIFLSLSTIEMLENDSDVLENLILEIENHVLMDRWEEAGLKEKQLKAQWEKYEKKWPMFIDHAEVDNISYHLSELEVFVENKDRTLSEAKLSVLKLLVKNIPQKEYAILQNIL</sequence>
<evidence type="ECO:0000313" key="2">
    <source>
        <dbReference type="Proteomes" id="UP000184442"/>
    </source>
</evidence>
<dbReference type="Proteomes" id="UP000184442">
    <property type="component" value="Unassembled WGS sequence"/>
</dbReference>
<proteinExistence type="predicted"/>
<evidence type="ECO:0000313" key="1">
    <source>
        <dbReference type="EMBL" id="SHI60669.1"/>
    </source>
</evidence>
<reference evidence="1 2" key="1">
    <citation type="submission" date="2016-11" db="EMBL/GenBank/DDBJ databases">
        <authorList>
            <person name="Jaros S."/>
            <person name="Januszkiewicz K."/>
            <person name="Wedrychowicz H."/>
        </authorList>
    </citation>
    <scope>NUCLEOTIDE SEQUENCE [LARGE SCALE GENOMIC DNA]</scope>
    <source>
        <strain evidence="1 2">DSM 19022</strain>
    </source>
</reference>
<dbReference type="RefSeq" id="WP_073024761.1">
    <property type="nucleotide sequence ID" value="NZ_FQZS01000005.1"/>
</dbReference>
<evidence type="ECO:0008006" key="3">
    <source>
        <dbReference type="Google" id="ProtNLM"/>
    </source>
</evidence>
<dbReference type="EMBL" id="FQZS01000005">
    <property type="protein sequence ID" value="SHI60669.1"/>
    <property type="molecule type" value="Genomic_DNA"/>
</dbReference>
<dbReference type="AlphaFoldDB" id="A0A1M6CI45"/>